<evidence type="ECO:0000256" key="1">
    <source>
        <dbReference type="SAM" id="Phobius"/>
    </source>
</evidence>
<proteinExistence type="predicted"/>
<dbReference type="RefSeq" id="WP_344917846.1">
    <property type="nucleotide sequence ID" value="NZ_BAABAQ010000003.1"/>
</dbReference>
<feature type="transmembrane region" description="Helical" evidence="1">
    <location>
        <begin position="91"/>
        <end position="113"/>
    </location>
</feature>
<comment type="caution">
    <text evidence="2">The sequence shown here is derived from an EMBL/GenBank/DDBJ whole genome shotgun (WGS) entry which is preliminary data.</text>
</comment>
<accession>A0ABP8ARV2</accession>
<sequence length="150" mass="14929">MSLTAGILAGAAGTTALDVAGYLDMVVRGRSASGLPAQAAGRLAERAGADLGSGEAADSRREGLGALLGYATGLGAGGLYGLLAGDRRVPLPLAALGLSAAAMTASVAPLIALRLTDPRDWNASSWVSDIVPHLAYGLTAAAAYDRLTRP</sequence>
<evidence type="ECO:0000313" key="3">
    <source>
        <dbReference type="Proteomes" id="UP001501251"/>
    </source>
</evidence>
<evidence type="ECO:0008006" key="4">
    <source>
        <dbReference type="Google" id="ProtNLM"/>
    </source>
</evidence>
<name>A0ABP8ARV2_9ACTN</name>
<gene>
    <name evidence="2" type="ORF">GCM10022252_23870</name>
</gene>
<keyword evidence="1" id="KW-1133">Transmembrane helix</keyword>
<evidence type="ECO:0000313" key="2">
    <source>
        <dbReference type="EMBL" id="GAA4188506.1"/>
    </source>
</evidence>
<keyword evidence="3" id="KW-1185">Reference proteome</keyword>
<organism evidence="2 3">
    <name type="scientific">Streptosporangium oxazolinicum</name>
    <dbReference type="NCBI Taxonomy" id="909287"/>
    <lineage>
        <taxon>Bacteria</taxon>
        <taxon>Bacillati</taxon>
        <taxon>Actinomycetota</taxon>
        <taxon>Actinomycetes</taxon>
        <taxon>Streptosporangiales</taxon>
        <taxon>Streptosporangiaceae</taxon>
        <taxon>Streptosporangium</taxon>
    </lineage>
</organism>
<dbReference type="Proteomes" id="UP001501251">
    <property type="component" value="Unassembled WGS sequence"/>
</dbReference>
<keyword evidence="1" id="KW-0812">Transmembrane</keyword>
<keyword evidence="1" id="KW-0472">Membrane</keyword>
<dbReference type="EMBL" id="BAABAQ010000003">
    <property type="protein sequence ID" value="GAA4188506.1"/>
    <property type="molecule type" value="Genomic_DNA"/>
</dbReference>
<reference evidence="3" key="1">
    <citation type="journal article" date="2019" name="Int. J. Syst. Evol. Microbiol.">
        <title>The Global Catalogue of Microorganisms (GCM) 10K type strain sequencing project: providing services to taxonomists for standard genome sequencing and annotation.</title>
        <authorList>
            <consortium name="The Broad Institute Genomics Platform"/>
            <consortium name="The Broad Institute Genome Sequencing Center for Infectious Disease"/>
            <person name="Wu L."/>
            <person name="Ma J."/>
        </authorList>
    </citation>
    <scope>NUCLEOTIDE SEQUENCE [LARGE SCALE GENOMIC DNA]</scope>
    <source>
        <strain evidence="3">JCM 17388</strain>
    </source>
</reference>
<feature type="transmembrane region" description="Helical" evidence="1">
    <location>
        <begin position="64"/>
        <end position="84"/>
    </location>
</feature>
<protein>
    <recommendedName>
        <fullName evidence="4">DUF1440 domain-containing protein</fullName>
    </recommendedName>
</protein>